<accession>A0ABU0TZD0</accession>
<dbReference type="Proteomes" id="UP001244640">
    <property type="component" value="Unassembled WGS sequence"/>
</dbReference>
<name>A0ABU0TZD0_9SPHI</name>
<organism evidence="1 2">
    <name type="scientific">Sphingobacterium zeae</name>
    <dbReference type="NCBI Taxonomy" id="1776859"/>
    <lineage>
        <taxon>Bacteria</taxon>
        <taxon>Pseudomonadati</taxon>
        <taxon>Bacteroidota</taxon>
        <taxon>Sphingobacteriia</taxon>
        <taxon>Sphingobacteriales</taxon>
        <taxon>Sphingobacteriaceae</taxon>
        <taxon>Sphingobacterium</taxon>
    </lineage>
</organism>
<keyword evidence="2" id="KW-1185">Reference proteome</keyword>
<comment type="caution">
    <text evidence="1">The sequence shown here is derived from an EMBL/GenBank/DDBJ whole genome shotgun (WGS) entry which is preliminary data.</text>
</comment>
<proteinExistence type="predicted"/>
<sequence length="49" mass="5528">MKSFEGLEKGEHKQALESARKMLMKGYNKADVSDITGLSIEEIENLKMV</sequence>
<reference evidence="1 2" key="1">
    <citation type="submission" date="2023-07" db="EMBL/GenBank/DDBJ databases">
        <title>Functional and genomic diversity of the sorghum phyllosphere microbiome.</title>
        <authorList>
            <person name="Shade A."/>
        </authorList>
    </citation>
    <scope>NUCLEOTIDE SEQUENCE [LARGE SCALE GENOMIC DNA]</scope>
    <source>
        <strain evidence="1 2">SORGH_AS_0892</strain>
    </source>
</reference>
<evidence type="ECO:0000313" key="2">
    <source>
        <dbReference type="Proteomes" id="UP001244640"/>
    </source>
</evidence>
<protein>
    <submittedName>
        <fullName evidence="1">Transposase/invertase (TIGR01784 family)</fullName>
    </submittedName>
</protein>
<evidence type="ECO:0000313" key="1">
    <source>
        <dbReference type="EMBL" id="MDQ1148067.1"/>
    </source>
</evidence>
<dbReference type="EMBL" id="JAUTBA010000001">
    <property type="protein sequence ID" value="MDQ1148067.1"/>
    <property type="molecule type" value="Genomic_DNA"/>
</dbReference>
<gene>
    <name evidence="1" type="ORF">QE382_000051</name>
</gene>